<keyword evidence="3" id="KW-1003">Cell membrane</keyword>
<evidence type="ECO:0000313" key="14">
    <source>
        <dbReference type="Proteomes" id="UP000471293"/>
    </source>
</evidence>
<evidence type="ECO:0000256" key="8">
    <source>
        <dbReference type="ARBA" id="ARBA00035652"/>
    </source>
</evidence>
<dbReference type="GO" id="GO:0005275">
    <property type="term" value="F:amine transmembrane transporter activity"/>
    <property type="evidence" value="ECO:0007669"/>
    <property type="project" value="TreeGrafter"/>
</dbReference>
<evidence type="ECO:0000256" key="3">
    <source>
        <dbReference type="ARBA" id="ARBA00022475"/>
    </source>
</evidence>
<evidence type="ECO:0000313" key="12">
    <source>
        <dbReference type="EMBL" id="MBV7673898.1"/>
    </source>
</evidence>
<comment type="subcellular location">
    <subcellularLocation>
        <location evidence="9">Cell membrane</location>
        <topology evidence="9">Multi-pass membrane protein</topology>
    </subcellularLocation>
    <subcellularLocation>
        <location evidence="1">Membrane</location>
        <topology evidence="1">Multi-pass membrane protein</topology>
    </subcellularLocation>
</comment>
<keyword evidence="2 9" id="KW-0813">Transport</keyword>
<dbReference type="GO" id="GO:0031460">
    <property type="term" value="P:glycine betaine transport"/>
    <property type="evidence" value="ECO:0007669"/>
    <property type="project" value="TreeGrafter"/>
</dbReference>
<evidence type="ECO:0000256" key="7">
    <source>
        <dbReference type="ARBA" id="ARBA00035642"/>
    </source>
</evidence>
<dbReference type="EMBL" id="JAHUVW010000003">
    <property type="protein sequence ID" value="MBV7673898.1"/>
    <property type="molecule type" value="Genomic_DNA"/>
</dbReference>
<feature type="transmembrane region" description="Helical" evidence="9">
    <location>
        <begin position="201"/>
        <end position="223"/>
    </location>
</feature>
<dbReference type="GO" id="GO:0015871">
    <property type="term" value="P:choline transport"/>
    <property type="evidence" value="ECO:0007669"/>
    <property type="project" value="TreeGrafter"/>
</dbReference>
<dbReference type="Gene3D" id="3.40.190.100">
    <property type="entry name" value="Glycine betaine-binding periplasmic protein, domain 2"/>
    <property type="match status" value="2"/>
</dbReference>
<accession>A0A6N9U2V2</accession>
<evidence type="ECO:0000313" key="13">
    <source>
        <dbReference type="EMBL" id="NEA17978.1"/>
    </source>
</evidence>
<comment type="similarity">
    <text evidence="9">Belongs to the binding-protein-dependent transport system permease family.</text>
</comment>
<dbReference type="RefSeq" id="WP_164346782.1">
    <property type="nucleotide sequence ID" value="NZ_JAAGLQ010000457.1"/>
</dbReference>
<dbReference type="PROSITE" id="PS50928">
    <property type="entry name" value="ABC_TM1"/>
    <property type="match status" value="1"/>
</dbReference>
<keyword evidence="15" id="KW-1185">Reference proteome</keyword>
<feature type="transmembrane region" description="Helical" evidence="9">
    <location>
        <begin position="90"/>
        <end position="114"/>
    </location>
</feature>
<dbReference type="EMBL" id="JAAGLQ010000457">
    <property type="protein sequence ID" value="NEA17978.1"/>
    <property type="molecule type" value="Genomic_DNA"/>
</dbReference>
<dbReference type="PANTHER" id="PTHR47737">
    <property type="entry name" value="GLYCINE BETAINE/PROLINE BETAINE TRANSPORT SYSTEM PERMEASE PROTEIN PROW"/>
    <property type="match status" value="1"/>
</dbReference>
<sequence>MPRFTFGAWVEDAVDWLQSHLTWIFDAVKTVLGGMYDGVDAVLGGGEPLLIAAIFAVLAFWLRGIVPAVLTLVGFALIDSLALWDDAMATLSLVIVAAVITVVIAVPLGIWAARNRKVSATLRPVLDVMQTMPAFVYLIPGVMFFGVGVIPGVIATIVFAMPPGVRMTELGIRQVDGELVEAAEAFGTTPKHTLTRVQLPLALPTIMAGINQVIMLALSMVVIGGMAGAGGLGEKVYAAITQLQVGLAAESGIAVVILAMYLDRMTGALNERVSPLGRRAAAKAAAGARRMRFTYYKPGTAVAMTGVVVLALIAGGLNIAGSSSDSSKGSQAAAGDVGKGQKINMGYIPWDEGIASTFLWKEILEQRGFSPDITQLDAGPLYSGVARGDIDFQTDAWLPTTHKDYWDKYSDQLEDYGSWYGPTSLELTVPSYVEGIDSLADLKGQGKKFNGKIIGIEASAGMMGTLNDKVLKEYGLEGEYKVVSSSTSSMLAELNASIKKKEPVVVTLWSPHWAYGAHDLKKLDDPKGAWGEGEDVHVVAHKGFAEKSPVVADWLKNFELTEKQLTGLENKIQEAGQGKEQDGVRAWLKENPDVVDKAAPLPAGGQDGKPQQGKDAGKTVNLGYFPWDEAIASTYLWQNMLEDRGYKTTVKQLDPGPLYTGLAQGQLDVQFDSWLPTTHKDYWNRYKDNLTDLGSWYGPTSLELSVPSYVKGIDSLEDLKGQGKKFNGKIIGIESSAGMMGILNDKVLKEYGLEGEYKVVSSSTSSMLAELDRSIKKKEPVVVTLWSPHWAYGAHDLKKLDDPKGAWGEGEQIHTVAKKDFAQDFPELTGWLKDFKLSEEDLASLEVELQKGGAGKEKESARHWMDAHPDVVEKLTPVG</sequence>
<dbReference type="Pfam" id="PF00528">
    <property type="entry name" value="BPD_transp_1"/>
    <property type="match status" value="1"/>
</dbReference>
<comment type="similarity">
    <text evidence="8">In the N-terminal section; belongs to the binding-protein-dependent transport system permease family.</text>
</comment>
<dbReference type="AlphaFoldDB" id="A0A6N9U2V2"/>
<dbReference type="CDD" id="cd06261">
    <property type="entry name" value="TM_PBP2"/>
    <property type="match status" value="1"/>
</dbReference>
<keyword evidence="4 9" id="KW-0812">Transmembrane</keyword>
<evidence type="ECO:0000256" key="6">
    <source>
        <dbReference type="ARBA" id="ARBA00023136"/>
    </source>
</evidence>
<evidence type="ECO:0000256" key="10">
    <source>
        <dbReference type="SAM" id="MobiDB-lite"/>
    </source>
</evidence>
<dbReference type="CDD" id="cd13639">
    <property type="entry name" value="PBP2_OpuAC_like"/>
    <property type="match status" value="2"/>
</dbReference>
<dbReference type="GO" id="GO:0015226">
    <property type="term" value="F:carnitine transmembrane transporter activity"/>
    <property type="evidence" value="ECO:0007669"/>
    <property type="project" value="TreeGrafter"/>
</dbReference>
<dbReference type="Pfam" id="PF04069">
    <property type="entry name" value="OpuAC"/>
    <property type="match status" value="2"/>
</dbReference>
<dbReference type="InterPro" id="IPR000515">
    <property type="entry name" value="MetI-like"/>
</dbReference>
<dbReference type="SUPFAM" id="SSF161098">
    <property type="entry name" value="MetI-like"/>
    <property type="match status" value="1"/>
</dbReference>
<dbReference type="GO" id="GO:0043190">
    <property type="term" value="C:ATP-binding cassette (ABC) transporter complex"/>
    <property type="evidence" value="ECO:0007669"/>
    <property type="project" value="InterPro"/>
</dbReference>
<evidence type="ECO:0000256" key="1">
    <source>
        <dbReference type="ARBA" id="ARBA00004141"/>
    </source>
</evidence>
<feature type="region of interest" description="Disordered" evidence="10">
    <location>
        <begin position="598"/>
        <end position="617"/>
    </location>
</feature>
<feature type="transmembrane region" description="Helical" evidence="9">
    <location>
        <begin position="134"/>
        <end position="160"/>
    </location>
</feature>
<protein>
    <submittedName>
        <fullName evidence="13">ABC transporter permease subunit</fullName>
    </submittedName>
    <submittedName>
        <fullName evidence="12">ABC transporter permease/substrate binding protein</fullName>
    </submittedName>
</protein>
<comment type="caution">
    <text evidence="13">The sequence shown here is derived from an EMBL/GenBank/DDBJ whole genome shotgun (WGS) entry which is preliminary data.</text>
</comment>
<dbReference type="Gene3D" id="3.10.105.10">
    <property type="entry name" value="Dipeptide-binding Protein, Domain 3"/>
    <property type="match status" value="3"/>
</dbReference>
<dbReference type="Gene3D" id="1.10.3720.10">
    <property type="entry name" value="MetI-like"/>
    <property type="match status" value="1"/>
</dbReference>
<reference evidence="13 14" key="1">
    <citation type="submission" date="2020-01" db="EMBL/GenBank/DDBJ databases">
        <title>Insect and environment-associated Actinomycetes.</title>
        <authorList>
            <person name="Currrie C."/>
            <person name="Chevrette M."/>
            <person name="Carlson C."/>
            <person name="Stubbendieck R."/>
            <person name="Wendt-Pienkowski E."/>
        </authorList>
    </citation>
    <scope>NUCLEOTIDE SEQUENCE [LARGE SCALE GENOMIC DNA]</scope>
    <source>
        <strain evidence="13 14">SID11342</strain>
    </source>
</reference>
<dbReference type="Proteomes" id="UP000735541">
    <property type="component" value="Unassembled WGS sequence"/>
</dbReference>
<evidence type="ECO:0000256" key="2">
    <source>
        <dbReference type="ARBA" id="ARBA00022448"/>
    </source>
</evidence>
<reference evidence="12 15" key="2">
    <citation type="submission" date="2021-07" db="EMBL/GenBank/DDBJ databases">
        <title>Sequencing Streptomyces halstedii LGO-A4 genome an citrus endophytic actinomycete.</title>
        <authorList>
            <person name="Samborskyy M."/>
            <person name="Scott N."/>
            <person name="Deglau R."/>
            <person name="Dickens S."/>
            <person name="Oliveira L.G."/>
        </authorList>
    </citation>
    <scope>NUCLEOTIDE SEQUENCE [LARGE SCALE GENOMIC DNA]</scope>
    <source>
        <strain evidence="12 15">LGO-A4</strain>
    </source>
</reference>
<feature type="compositionally biased region" description="Low complexity" evidence="10">
    <location>
        <begin position="602"/>
        <end position="614"/>
    </location>
</feature>
<evidence type="ECO:0000313" key="15">
    <source>
        <dbReference type="Proteomes" id="UP000735541"/>
    </source>
</evidence>
<name>A0A6N9U2V2_STRHA</name>
<dbReference type="Proteomes" id="UP000471293">
    <property type="component" value="Unassembled WGS sequence"/>
</dbReference>
<comment type="similarity">
    <text evidence="7">In the C-terminal section; belongs to the OsmX family.</text>
</comment>
<feature type="domain" description="ABC transmembrane type-1" evidence="11">
    <location>
        <begin position="87"/>
        <end position="266"/>
    </location>
</feature>
<feature type="transmembrane region" description="Helical" evidence="9">
    <location>
        <begin position="299"/>
        <end position="321"/>
    </location>
</feature>
<dbReference type="InterPro" id="IPR007210">
    <property type="entry name" value="ABC_Gly_betaine_transp_sub-bd"/>
</dbReference>
<evidence type="ECO:0000256" key="4">
    <source>
        <dbReference type="ARBA" id="ARBA00022692"/>
    </source>
</evidence>
<dbReference type="FunFam" id="1.10.3720.10:FF:000001">
    <property type="entry name" value="Glycine betaine ABC transporter, permease"/>
    <property type="match status" value="1"/>
</dbReference>
<proteinExistence type="inferred from homology"/>
<gene>
    <name evidence="13" type="ORF">G3I29_21180</name>
    <name evidence="12" type="ORF">STHAL_31115</name>
</gene>
<evidence type="ECO:0000256" key="9">
    <source>
        <dbReference type="RuleBase" id="RU363032"/>
    </source>
</evidence>
<evidence type="ECO:0000256" key="5">
    <source>
        <dbReference type="ARBA" id="ARBA00022989"/>
    </source>
</evidence>
<dbReference type="SUPFAM" id="SSF53850">
    <property type="entry name" value="Periplasmic binding protein-like II"/>
    <property type="match status" value="2"/>
</dbReference>
<keyword evidence="6 9" id="KW-0472">Membrane</keyword>
<keyword evidence="5 9" id="KW-1133">Transmembrane helix</keyword>
<organism evidence="13 14">
    <name type="scientific">Streptomyces halstedii</name>
    <dbReference type="NCBI Taxonomy" id="1944"/>
    <lineage>
        <taxon>Bacteria</taxon>
        <taxon>Bacillati</taxon>
        <taxon>Actinomycetota</taxon>
        <taxon>Actinomycetes</taxon>
        <taxon>Kitasatosporales</taxon>
        <taxon>Streptomycetaceae</taxon>
        <taxon>Streptomyces</taxon>
    </lineage>
</organism>
<dbReference type="InterPro" id="IPR035906">
    <property type="entry name" value="MetI-like_sf"/>
</dbReference>
<evidence type="ECO:0000259" key="11">
    <source>
        <dbReference type="PROSITE" id="PS50928"/>
    </source>
</evidence>
<feature type="transmembrane region" description="Helical" evidence="9">
    <location>
        <begin position="243"/>
        <end position="262"/>
    </location>
</feature>
<dbReference type="PANTHER" id="PTHR47737:SF1">
    <property type="entry name" value="GLYCINE BETAINE_PROLINE BETAINE TRANSPORT SYSTEM PERMEASE PROTEIN PROW"/>
    <property type="match status" value="1"/>
</dbReference>
<feature type="transmembrane region" description="Helical" evidence="9">
    <location>
        <begin position="49"/>
        <end position="78"/>
    </location>
</feature>